<comment type="caution">
    <text evidence="2">The sequence shown here is derived from an EMBL/GenBank/DDBJ whole genome shotgun (WGS) entry which is preliminary data.</text>
</comment>
<dbReference type="Proteomes" id="UP001175211">
    <property type="component" value="Unassembled WGS sequence"/>
</dbReference>
<keyword evidence="1" id="KW-0812">Transmembrane</keyword>
<keyword evidence="1" id="KW-1133">Transmembrane helix</keyword>
<evidence type="ECO:0000313" key="2">
    <source>
        <dbReference type="EMBL" id="KAK0459960.1"/>
    </source>
</evidence>
<accession>A0AA39KH75</accession>
<organism evidence="2 3">
    <name type="scientific">Armillaria tabescens</name>
    <name type="common">Ringless honey mushroom</name>
    <name type="synonym">Agaricus tabescens</name>
    <dbReference type="NCBI Taxonomy" id="1929756"/>
    <lineage>
        <taxon>Eukaryota</taxon>
        <taxon>Fungi</taxon>
        <taxon>Dikarya</taxon>
        <taxon>Basidiomycota</taxon>
        <taxon>Agaricomycotina</taxon>
        <taxon>Agaricomycetes</taxon>
        <taxon>Agaricomycetidae</taxon>
        <taxon>Agaricales</taxon>
        <taxon>Marasmiineae</taxon>
        <taxon>Physalacriaceae</taxon>
        <taxon>Desarmillaria</taxon>
    </lineage>
</organism>
<dbReference type="EMBL" id="JAUEPS010000013">
    <property type="protein sequence ID" value="KAK0459960.1"/>
    <property type="molecule type" value="Genomic_DNA"/>
</dbReference>
<gene>
    <name evidence="2" type="ORF">EV420DRAFT_243036</name>
</gene>
<name>A0AA39KH75_ARMTA</name>
<reference evidence="2" key="1">
    <citation type="submission" date="2023-06" db="EMBL/GenBank/DDBJ databases">
        <authorList>
            <consortium name="Lawrence Berkeley National Laboratory"/>
            <person name="Ahrendt S."/>
            <person name="Sahu N."/>
            <person name="Indic B."/>
            <person name="Wong-Bajracharya J."/>
            <person name="Merenyi Z."/>
            <person name="Ke H.-M."/>
            <person name="Monk M."/>
            <person name="Kocsube S."/>
            <person name="Drula E."/>
            <person name="Lipzen A."/>
            <person name="Balint B."/>
            <person name="Henrissat B."/>
            <person name="Andreopoulos B."/>
            <person name="Martin F.M."/>
            <person name="Harder C.B."/>
            <person name="Rigling D."/>
            <person name="Ford K.L."/>
            <person name="Foster G.D."/>
            <person name="Pangilinan J."/>
            <person name="Papanicolaou A."/>
            <person name="Barry K."/>
            <person name="LaButti K."/>
            <person name="Viragh M."/>
            <person name="Koriabine M."/>
            <person name="Yan M."/>
            <person name="Riley R."/>
            <person name="Champramary S."/>
            <person name="Plett K.L."/>
            <person name="Tsai I.J."/>
            <person name="Slot J."/>
            <person name="Sipos G."/>
            <person name="Plett J."/>
            <person name="Nagy L.G."/>
            <person name="Grigoriev I.V."/>
        </authorList>
    </citation>
    <scope>NUCLEOTIDE SEQUENCE</scope>
    <source>
        <strain evidence="2">CCBAS 213</strain>
    </source>
</reference>
<keyword evidence="1" id="KW-0472">Membrane</keyword>
<dbReference type="RefSeq" id="XP_060332086.1">
    <property type="nucleotide sequence ID" value="XM_060481362.1"/>
</dbReference>
<keyword evidence="3" id="KW-1185">Reference proteome</keyword>
<evidence type="ECO:0000313" key="3">
    <source>
        <dbReference type="Proteomes" id="UP001175211"/>
    </source>
</evidence>
<dbReference type="GeneID" id="85364910"/>
<protein>
    <submittedName>
        <fullName evidence="2">Uncharacterized protein</fullName>
    </submittedName>
</protein>
<dbReference type="AlphaFoldDB" id="A0AA39KH75"/>
<sequence>MSLCGHGAWLAMLGLWIPPVLIGTWRRYHHQLQPRWTVPCNATYLRSASEEILRSSRTPLYHDIAFVRKPLFRTEGAHGRWHPYSDPWRLVTGRRPFRIFQA</sequence>
<proteinExistence type="predicted"/>
<feature type="transmembrane region" description="Helical" evidence="1">
    <location>
        <begin position="6"/>
        <end position="25"/>
    </location>
</feature>
<evidence type="ECO:0000256" key="1">
    <source>
        <dbReference type="SAM" id="Phobius"/>
    </source>
</evidence>